<accession>A0ABW4Z4R1</accession>
<name>A0ABW4Z4R1_9HYPH</name>
<evidence type="ECO:0000313" key="1">
    <source>
        <dbReference type="EMBL" id="MFD2143462.1"/>
    </source>
</evidence>
<dbReference type="InterPro" id="IPR029063">
    <property type="entry name" value="SAM-dependent_MTases_sf"/>
</dbReference>
<dbReference type="RefSeq" id="WP_213352003.1">
    <property type="nucleotide sequence ID" value="NZ_JAHBGB010000017.1"/>
</dbReference>
<reference evidence="1" key="3">
    <citation type="submission" date="2024-09" db="EMBL/GenBank/DDBJ databases">
        <authorList>
            <person name="Sun Q."/>
            <person name="Mori K."/>
        </authorList>
    </citation>
    <scope>NUCLEOTIDE SEQUENCE</scope>
    <source>
        <strain evidence="1">CCM 7435</strain>
    </source>
</reference>
<evidence type="ECO:0000313" key="2">
    <source>
        <dbReference type="EMBL" id="MFD2143784.1"/>
    </source>
</evidence>
<keyword evidence="3" id="KW-1185">Reference proteome</keyword>
<dbReference type="Gene3D" id="3.40.50.150">
    <property type="entry name" value="Vaccinia Virus protein VP39"/>
    <property type="match status" value="1"/>
</dbReference>
<gene>
    <name evidence="1" type="ORF">ACFSNC_23945</name>
    <name evidence="2" type="ORF">ACFSNC_25900</name>
</gene>
<dbReference type="Proteomes" id="UP001597299">
    <property type="component" value="Unassembled WGS sequence"/>
</dbReference>
<sequence length="213" mass="23644">MVSEDVVQNSEKESVLIKVPSRPNLPNEVVEFLGGQFKDINCYLEYGAGGGARMAARAGVSHIYSVEADEDIVRSVRKALKQDLKRNSATVVNANIGETAKWGFPVGTDSCRLWPNYPISVWDRMEQADVSPGLVLIDGRFRVACFLITMLRGLPGTSIIFDDFVSREARYKLVEKYAAPERVIGRAAVFVVPEERSLVELSMDFARACVDPR</sequence>
<protein>
    <recommendedName>
        <fullName evidence="4">Class I SAM-dependent methyltransferase</fullName>
    </recommendedName>
</protein>
<reference evidence="3" key="2">
    <citation type="journal article" date="2019" name="Int. J. Syst. Evol. Microbiol.">
        <title>The Global Catalogue of Microorganisms (GCM) 10K type strain sequencing project: providing services to taxonomists for standard genome sequencing and annotation.</title>
        <authorList>
            <consortium name="The Broad Institute Genomics Platform"/>
            <consortium name="The Broad Institute Genome Sequencing Center for Infectious Disease"/>
            <person name="Wu L."/>
            <person name="Ma J."/>
        </authorList>
    </citation>
    <scope>NUCLEOTIDE SEQUENCE [LARGE SCALE GENOMIC DNA]</scope>
    <source>
        <strain evidence="3">CCM 7435</strain>
    </source>
</reference>
<evidence type="ECO:0008006" key="4">
    <source>
        <dbReference type="Google" id="ProtNLM"/>
    </source>
</evidence>
<evidence type="ECO:0000313" key="3">
    <source>
        <dbReference type="Proteomes" id="UP001597299"/>
    </source>
</evidence>
<organism evidence="1 3">
    <name type="scientific">Ancylobacter oerskovii</name>
    <dbReference type="NCBI Taxonomy" id="459519"/>
    <lineage>
        <taxon>Bacteria</taxon>
        <taxon>Pseudomonadati</taxon>
        <taxon>Pseudomonadota</taxon>
        <taxon>Alphaproteobacteria</taxon>
        <taxon>Hyphomicrobiales</taxon>
        <taxon>Xanthobacteraceae</taxon>
        <taxon>Ancylobacter</taxon>
    </lineage>
</organism>
<dbReference type="EMBL" id="JBHUHD010000004">
    <property type="protein sequence ID" value="MFD2143462.1"/>
    <property type="molecule type" value="Genomic_DNA"/>
</dbReference>
<comment type="caution">
    <text evidence="1">The sequence shown here is derived from an EMBL/GenBank/DDBJ whole genome shotgun (WGS) entry which is preliminary data.</text>
</comment>
<reference evidence="1" key="1">
    <citation type="journal article" date="2014" name="Int. J. Syst. Evol. Microbiol.">
        <title>Complete genome of a new Firmicutes species belonging to the dominant human colonic microbiota ('Ruminococcus bicirculans') reveals two chromosomes and a selective capacity to utilize plant glucans.</title>
        <authorList>
            <consortium name="NISC Comparative Sequencing Program"/>
            <person name="Wegmann U."/>
            <person name="Louis P."/>
            <person name="Goesmann A."/>
            <person name="Henrissat B."/>
            <person name="Duncan S.H."/>
            <person name="Flint H.J."/>
        </authorList>
    </citation>
    <scope>NUCLEOTIDE SEQUENCE</scope>
    <source>
        <strain evidence="1">CCM 7435</strain>
    </source>
</reference>
<proteinExistence type="predicted"/>
<dbReference type="EMBL" id="JBHUHD010000004">
    <property type="protein sequence ID" value="MFD2143784.1"/>
    <property type="molecule type" value="Genomic_DNA"/>
</dbReference>
<dbReference type="SUPFAM" id="SSF53335">
    <property type="entry name" value="S-adenosyl-L-methionine-dependent methyltransferases"/>
    <property type="match status" value="1"/>
</dbReference>